<dbReference type="OrthoDB" id="3695133at2"/>
<dbReference type="EMBL" id="VCKW01000003">
    <property type="protein sequence ID" value="TMR07242.1"/>
    <property type="molecule type" value="Genomic_DNA"/>
</dbReference>
<comment type="caution">
    <text evidence="2">The sequence shown here is derived from an EMBL/GenBank/DDBJ whole genome shotgun (WGS) entry which is preliminary data.</text>
</comment>
<dbReference type="SUPFAM" id="SSF48371">
    <property type="entry name" value="ARM repeat"/>
    <property type="match status" value="1"/>
</dbReference>
<dbReference type="AlphaFoldDB" id="A0A5C4JKP0"/>
<evidence type="ECO:0000256" key="1">
    <source>
        <dbReference type="ARBA" id="ARBA00022737"/>
    </source>
</evidence>
<dbReference type="Gene3D" id="1.25.10.10">
    <property type="entry name" value="Leucine-rich Repeat Variant"/>
    <property type="match status" value="1"/>
</dbReference>
<organism evidence="2 3">
    <name type="scientific">Actinomadura soli</name>
    <dbReference type="NCBI Taxonomy" id="2508997"/>
    <lineage>
        <taxon>Bacteria</taxon>
        <taxon>Bacillati</taxon>
        <taxon>Actinomycetota</taxon>
        <taxon>Actinomycetes</taxon>
        <taxon>Streptosporangiales</taxon>
        <taxon>Thermomonosporaceae</taxon>
        <taxon>Actinomadura</taxon>
    </lineage>
</organism>
<gene>
    <name evidence="2" type="ORF">ETD83_01190</name>
</gene>
<accession>A0A5C4JKP0</accession>
<sequence length="117" mass="12893">MRYESVPPVSRDDLRLALAEKDNEAIHRALVGLALHDADGAWVQDQCLALKDHPSWDVRAIALLCLGHVARIHGTIDLDRVLPVLRSALNDPRTAGYAEQAIDDIEVFVTPDQGPHT</sequence>
<evidence type="ECO:0000313" key="3">
    <source>
        <dbReference type="Proteomes" id="UP000309174"/>
    </source>
</evidence>
<reference evidence="2 3" key="1">
    <citation type="submission" date="2019-05" db="EMBL/GenBank/DDBJ databases">
        <title>Draft genome sequence of Actinomadura sp. 14C53.</title>
        <authorList>
            <person name="Saricaoglu S."/>
            <person name="Isik K."/>
        </authorList>
    </citation>
    <scope>NUCLEOTIDE SEQUENCE [LARGE SCALE GENOMIC DNA]</scope>
    <source>
        <strain evidence="2 3">14C53</strain>
    </source>
</reference>
<dbReference type="CDD" id="cd20694">
    <property type="entry name" value="CdiI_Ct-like"/>
    <property type="match status" value="1"/>
</dbReference>
<name>A0A5C4JKP0_9ACTN</name>
<proteinExistence type="predicted"/>
<dbReference type="InterPro" id="IPR049796">
    <property type="entry name" value="CdiI_Ct-like"/>
</dbReference>
<dbReference type="Pfam" id="PF02985">
    <property type="entry name" value="HEAT"/>
    <property type="match status" value="1"/>
</dbReference>
<evidence type="ECO:0000313" key="2">
    <source>
        <dbReference type="EMBL" id="TMR07242.1"/>
    </source>
</evidence>
<dbReference type="Proteomes" id="UP000309174">
    <property type="component" value="Unassembled WGS sequence"/>
</dbReference>
<keyword evidence="1" id="KW-0677">Repeat</keyword>
<dbReference type="InterPro" id="IPR016024">
    <property type="entry name" value="ARM-type_fold"/>
</dbReference>
<evidence type="ECO:0008006" key="4">
    <source>
        <dbReference type="Google" id="ProtNLM"/>
    </source>
</evidence>
<dbReference type="InterPro" id="IPR000357">
    <property type="entry name" value="HEAT"/>
</dbReference>
<protein>
    <recommendedName>
        <fullName evidence="4">HEAT repeat domain-containing protein</fullName>
    </recommendedName>
</protein>
<dbReference type="InterPro" id="IPR011989">
    <property type="entry name" value="ARM-like"/>
</dbReference>
<dbReference type="RefSeq" id="WP_138643166.1">
    <property type="nucleotide sequence ID" value="NZ_VCKW01000003.1"/>
</dbReference>
<keyword evidence="3" id="KW-1185">Reference proteome</keyword>